<feature type="compositionally biased region" description="Basic and acidic residues" evidence="17">
    <location>
        <begin position="183"/>
        <end position="194"/>
    </location>
</feature>
<dbReference type="Proteomes" id="UP000887575">
    <property type="component" value="Unassembled WGS sequence"/>
</dbReference>
<dbReference type="WBParaSite" id="MBELARI_LOCUS21828">
    <property type="protein sequence ID" value="MBELARI_LOCUS21828"/>
    <property type="gene ID" value="MBELARI_LOCUS21828"/>
</dbReference>
<dbReference type="InterPro" id="IPR050408">
    <property type="entry name" value="HGPRT"/>
</dbReference>
<evidence type="ECO:0000256" key="13">
    <source>
        <dbReference type="ARBA" id="ARBA00022840"/>
    </source>
</evidence>
<keyword evidence="9" id="KW-0479">Metal-binding</keyword>
<comment type="subcellular location">
    <subcellularLocation>
        <location evidence="2">Cytoplasm</location>
    </subcellularLocation>
</comment>
<keyword evidence="6" id="KW-0723">Serine/threonine-protein kinase</keyword>
<dbReference type="AlphaFoldDB" id="A0AAF3F5S4"/>
<feature type="region of interest" description="Disordered" evidence="17">
    <location>
        <begin position="135"/>
        <end position="194"/>
    </location>
</feature>
<evidence type="ECO:0000256" key="12">
    <source>
        <dbReference type="ARBA" id="ARBA00022777"/>
    </source>
</evidence>
<dbReference type="FunFam" id="3.40.50.2020:FF:000053">
    <property type="entry name" value="Hypoxanthine phosphoribosyltransferase"/>
    <property type="match status" value="1"/>
</dbReference>
<dbReference type="InterPro" id="IPR011009">
    <property type="entry name" value="Kinase-like_dom_sf"/>
</dbReference>
<reference evidence="21" key="1">
    <citation type="submission" date="2024-02" db="UniProtKB">
        <authorList>
            <consortium name="WormBaseParasite"/>
        </authorList>
    </citation>
    <scope>IDENTIFICATION</scope>
</reference>
<keyword evidence="14" id="KW-0460">Magnesium</keyword>
<evidence type="ECO:0000256" key="3">
    <source>
        <dbReference type="ARBA" id="ARBA00004669"/>
    </source>
</evidence>
<dbReference type="InterPro" id="IPR005904">
    <property type="entry name" value="Hxn_phspho_trans"/>
</dbReference>
<keyword evidence="12" id="KW-0418">Kinase</keyword>
<dbReference type="PANTHER" id="PTHR43340">
    <property type="entry name" value="HYPOXANTHINE-GUANINE PHOSPHORIBOSYLTRANSFERASE"/>
    <property type="match status" value="1"/>
</dbReference>
<accession>A0AAF3F5S4</accession>
<organism evidence="20 21">
    <name type="scientific">Mesorhabditis belari</name>
    <dbReference type="NCBI Taxonomy" id="2138241"/>
    <lineage>
        <taxon>Eukaryota</taxon>
        <taxon>Metazoa</taxon>
        <taxon>Ecdysozoa</taxon>
        <taxon>Nematoda</taxon>
        <taxon>Chromadorea</taxon>
        <taxon>Rhabditida</taxon>
        <taxon>Rhabditina</taxon>
        <taxon>Rhabditomorpha</taxon>
        <taxon>Rhabditoidea</taxon>
        <taxon>Rhabditidae</taxon>
        <taxon>Mesorhabditinae</taxon>
        <taxon>Mesorhabditis</taxon>
    </lineage>
</organism>
<feature type="domain" description="Phosphoribosyltransferase" evidence="18">
    <location>
        <begin position="336"/>
        <end position="487"/>
    </location>
</feature>
<evidence type="ECO:0000259" key="19">
    <source>
        <dbReference type="Pfam" id="PF01163"/>
    </source>
</evidence>
<dbReference type="NCBIfam" id="TIGR01203">
    <property type="entry name" value="HGPRTase"/>
    <property type="match status" value="1"/>
</dbReference>
<evidence type="ECO:0000256" key="9">
    <source>
        <dbReference type="ARBA" id="ARBA00022723"/>
    </source>
</evidence>
<dbReference type="InterPro" id="IPR029057">
    <property type="entry name" value="PRTase-like"/>
</dbReference>
<comment type="pathway">
    <text evidence="3">Purine metabolism; IMP biosynthesis via salvage pathway; IMP from hypoxanthine: step 1/1.</text>
</comment>
<evidence type="ECO:0000256" key="10">
    <source>
        <dbReference type="ARBA" id="ARBA00022726"/>
    </source>
</evidence>
<dbReference type="GO" id="GO:0032264">
    <property type="term" value="P:IMP salvage"/>
    <property type="evidence" value="ECO:0007669"/>
    <property type="project" value="TreeGrafter"/>
</dbReference>
<proteinExistence type="inferred from homology"/>
<dbReference type="Gene3D" id="1.10.510.10">
    <property type="entry name" value="Transferase(Phosphotransferase) domain 1"/>
    <property type="match status" value="1"/>
</dbReference>
<dbReference type="GO" id="GO:0005524">
    <property type="term" value="F:ATP binding"/>
    <property type="evidence" value="ECO:0007669"/>
    <property type="project" value="UniProtKB-KW"/>
</dbReference>
<dbReference type="GO" id="GO:0004674">
    <property type="term" value="F:protein serine/threonine kinase activity"/>
    <property type="evidence" value="ECO:0007669"/>
    <property type="project" value="UniProtKB-KW"/>
</dbReference>
<dbReference type="InterPro" id="IPR018934">
    <property type="entry name" value="RIO_dom"/>
</dbReference>
<evidence type="ECO:0000256" key="17">
    <source>
        <dbReference type="SAM" id="MobiDB-lite"/>
    </source>
</evidence>
<dbReference type="FunFam" id="1.10.510.10:FF:000307">
    <property type="entry name" value="Serine/threonine-protein kinase RIO2"/>
    <property type="match status" value="1"/>
</dbReference>
<dbReference type="GO" id="GO:0004422">
    <property type="term" value="F:hypoxanthine phosphoribosyltransferase activity"/>
    <property type="evidence" value="ECO:0007669"/>
    <property type="project" value="InterPro"/>
</dbReference>
<dbReference type="CDD" id="cd06223">
    <property type="entry name" value="PRTases_typeI"/>
    <property type="match status" value="1"/>
</dbReference>
<keyword evidence="20" id="KW-1185">Reference proteome</keyword>
<feature type="domain" description="RIO-type" evidence="19">
    <location>
        <begin position="11"/>
        <end position="88"/>
    </location>
</feature>
<feature type="compositionally biased region" description="Acidic residues" evidence="17">
    <location>
        <begin position="146"/>
        <end position="182"/>
    </location>
</feature>
<dbReference type="SUPFAM" id="SSF56112">
    <property type="entry name" value="Protein kinase-like (PK-like)"/>
    <property type="match status" value="1"/>
</dbReference>
<evidence type="ECO:0000313" key="20">
    <source>
        <dbReference type="Proteomes" id="UP000887575"/>
    </source>
</evidence>
<dbReference type="Gene3D" id="3.40.50.2020">
    <property type="match status" value="1"/>
</dbReference>
<dbReference type="PROSITE" id="PS01245">
    <property type="entry name" value="RIO1"/>
    <property type="match status" value="1"/>
</dbReference>
<keyword evidence="11" id="KW-0547">Nucleotide-binding</keyword>
<comment type="catalytic activity">
    <reaction evidence="16">
        <text>L-seryl-[protein] + ATP = O-phospho-L-seryl-[protein] + ADP + H(+)</text>
        <dbReference type="Rhea" id="RHEA:17989"/>
        <dbReference type="Rhea" id="RHEA-COMP:9863"/>
        <dbReference type="Rhea" id="RHEA-COMP:11604"/>
        <dbReference type="ChEBI" id="CHEBI:15378"/>
        <dbReference type="ChEBI" id="CHEBI:29999"/>
        <dbReference type="ChEBI" id="CHEBI:30616"/>
        <dbReference type="ChEBI" id="CHEBI:83421"/>
        <dbReference type="ChEBI" id="CHEBI:456216"/>
        <dbReference type="EC" id="2.7.11.1"/>
    </reaction>
</comment>
<evidence type="ECO:0000256" key="15">
    <source>
        <dbReference type="ARBA" id="ARBA00047899"/>
    </source>
</evidence>
<comment type="similarity">
    <text evidence="4">Belongs to the purine/pyrimidine phosphoribosyltransferase family.</text>
</comment>
<evidence type="ECO:0000259" key="18">
    <source>
        <dbReference type="Pfam" id="PF00156"/>
    </source>
</evidence>
<dbReference type="InterPro" id="IPR000836">
    <property type="entry name" value="PRTase_dom"/>
</dbReference>
<dbReference type="GO" id="GO:0006178">
    <property type="term" value="P:guanine salvage"/>
    <property type="evidence" value="ECO:0007669"/>
    <property type="project" value="TreeGrafter"/>
</dbReference>
<evidence type="ECO:0008006" key="22">
    <source>
        <dbReference type="Google" id="ProtNLM"/>
    </source>
</evidence>
<evidence type="ECO:0000256" key="11">
    <source>
        <dbReference type="ARBA" id="ARBA00022741"/>
    </source>
</evidence>
<dbReference type="GO" id="GO:0000287">
    <property type="term" value="F:magnesium ion binding"/>
    <property type="evidence" value="ECO:0007669"/>
    <property type="project" value="TreeGrafter"/>
</dbReference>
<keyword evidence="13" id="KW-0067">ATP-binding</keyword>
<evidence type="ECO:0000256" key="16">
    <source>
        <dbReference type="ARBA" id="ARBA00048679"/>
    </source>
</evidence>
<protein>
    <recommendedName>
        <fullName evidence="22">Hypoxanthine phosphoribosyltransferase</fullName>
    </recommendedName>
</protein>
<keyword evidence="10" id="KW-0660">Purine salvage</keyword>
<dbReference type="GO" id="GO:0032263">
    <property type="term" value="P:GMP salvage"/>
    <property type="evidence" value="ECO:0007669"/>
    <property type="project" value="TreeGrafter"/>
</dbReference>
<dbReference type="SUPFAM" id="SSF53271">
    <property type="entry name" value="PRTase-like"/>
    <property type="match status" value="1"/>
</dbReference>
<keyword evidence="8" id="KW-0808">Transferase</keyword>
<comment type="catalytic activity">
    <reaction evidence="15">
        <text>L-threonyl-[protein] + ATP = O-phospho-L-threonyl-[protein] + ADP + H(+)</text>
        <dbReference type="Rhea" id="RHEA:46608"/>
        <dbReference type="Rhea" id="RHEA-COMP:11060"/>
        <dbReference type="Rhea" id="RHEA-COMP:11605"/>
        <dbReference type="ChEBI" id="CHEBI:15378"/>
        <dbReference type="ChEBI" id="CHEBI:30013"/>
        <dbReference type="ChEBI" id="CHEBI:30616"/>
        <dbReference type="ChEBI" id="CHEBI:61977"/>
        <dbReference type="ChEBI" id="CHEBI:456216"/>
        <dbReference type="EC" id="2.7.11.1"/>
    </reaction>
</comment>
<evidence type="ECO:0000256" key="6">
    <source>
        <dbReference type="ARBA" id="ARBA00022527"/>
    </source>
</evidence>
<evidence type="ECO:0000256" key="1">
    <source>
        <dbReference type="ARBA" id="ARBA00001946"/>
    </source>
</evidence>
<evidence type="ECO:0000256" key="7">
    <source>
        <dbReference type="ARBA" id="ARBA00022676"/>
    </source>
</evidence>
<name>A0AAF3F5S4_9BILA</name>
<keyword evidence="7" id="KW-0328">Glycosyltransferase</keyword>
<keyword evidence="5" id="KW-0963">Cytoplasm</keyword>
<dbReference type="GO" id="GO:0005829">
    <property type="term" value="C:cytosol"/>
    <property type="evidence" value="ECO:0007669"/>
    <property type="project" value="TreeGrafter"/>
</dbReference>
<dbReference type="InterPro" id="IPR018935">
    <property type="entry name" value="RIO_kinase_CS"/>
</dbReference>
<comment type="cofactor">
    <cofactor evidence="1">
        <name>Mg(2+)</name>
        <dbReference type="ChEBI" id="CHEBI:18420"/>
    </cofactor>
</comment>
<evidence type="ECO:0000256" key="14">
    <source>
        <dbReference type="ARBA" id="ARBA00022842"/>
    </source>
</evidence>
<evidence type="ECO:0000256" key="8">
    <source>
        <dbReference type="ARBA" id="ARBA00022679"/>
    </source>
</evidence>
<dbReference type="Pfam" id="PF01163">
    <property type="entry name" value="RIO1"/>
    <property type="match status" value="1"/>
</dbReference>
<evidence type="ECO:0000313" key="21">
    <source>
        <dbReference type="WBParaSite" id="MBELARI_LOCUS21828"/>
    </source>
</evidence>
<evidence type="ECO:0000256" key="5">
    <source>
        <dbReference type="ARBA" id="ARBA00022490"/>
    </source>
</evidence>
<dbReference type="PANTHER" id="PTHR43340:SF1">
    <property type="entry name" value="HYPOXANTHINE PHOSPHORIBOSYLTRANSFERASE"/>
    <property type="match status" value="1"/>
</dbReference>
<dbReference type="GO" id="GO:0006166">
    <property type="term" value="P:purine ribonucleoside salvage"/>
    <property type="evidence" value="ECO:0007669"/>
    <property type="project" value="UniProtKB-KW"/>
</dbReference>
<evidence type="ECO:0000256" key="4">
    <source>
        <dbReference type="ARBA" id="ARBA00008391"/>
    </source>
</evidence>
<dbReference type="GO" id="GO:0046100">
    <property type="term" value="P:hypoxanthine metabolic process"/>
    <property type="evidence" value="ECO:0007669"/>
    <property type="project" value="TreeGrafter"/>
</dbReference>
<evidence type="ECO:0000256" key="2">
    <source>
        <dbReference type="ARBA" id="ARBA00004496"/>
    </source>
</evidence>
<sequence>MTLCHVDKIEDPGALYDRLMCLIVKLARYGLIHGDFNEFNVMLVEKEKVVLIDFPQMVSMDHTNAKYYFDRDVECVRTLFKRKFNYLCDEYPKFEDMTRKFNLDVQLEASGFTKKMAEDLNKAYDEGNFLMHEEQNKEATSSDESGNGDEEEVEWGSELSEVEEEDEDEADDIDKEEQVAEEQENKKKEQELNKSSRFDSWLKDATSQLDEICEQEGGEEHNLVDHPRIVQAAEEARRDREAYIKAREEADQEELEAIEREIGGDAQEDNAKRQTKKIKTGTKGNGEMASNGHLCKHMAAADAVIPPDFELPVDAFDIPHCYEGDLGAVIVPEGMIKDRVRRLAKDIHAKIGDNELSLLCVLKGSYKFFTALVDELAYARSSCTQPMTVDFIRCQSYEDTQSTGMIQIIGLSNLQELKGKNVLIVEDIVDSGQTLARLLHTLEELGAQKTWTTTLLSKNVPRKVDVKEDFVAFRIPDKFIVGYGLDYNQKFRDLNHICVMSPKGIEKYRNK</sequence>
<dbReference type="Pfam" id="PF00156">
    <property type="entry name" value="Pribosyltran"/>
    <property type="match status" value="1"/>
</dbReference>